<dbReference type="eggNOG" id="COG0845">
    <property type="taxonomic scope" value="Bacteria"/>
</dbReference>
<keyword evidence="3" id="KW-0472">Membrane</keyword>
<dbReference type="Pfam" id="PF25917">
    <property type="entry name" value="BSH_RND"/>
    <property type="match status" value="1"/>
</dbReference>
<dbReference type="Gene3D" id="2.40.420.20">
    <property type="match status" value="1"/>
</dbReference>
<evidence type="ECO:0000256" key="2">
    <source>
        <dbReference type="SAM" id="Coils"/>
    </source>
</evidence>
<proteinExistence type="inferred from homology"/>
<feature type="domain" description="Multidrug resistance protein MdtA-like barrel-sandwich hybrid" evidence="4">
    <location>
        <begin position="89"/>
        <end position="215"/>
    </location>
</feature>
<dbReference type="NCBIfam" id="TIGR01730">
    <property type="entry name" value="RND_mfp"/>
    <property type="match status" value="1"/>
</dbReference>
<evidence type="ECO:0000256" key="3">
    <source>
        <dbReference type="SAM" id="Phobius"/>
    </source>
</evidence>
<dbReference type="Gene3D" id="2.40.30.170">
    <property type="match status" value="1"/>
</dbReference>
<sequence>MAGATPPDQTGKLQFDTDKGAGRSKWIAGLFALALIGWMGSGVILPSGDPDAGVVADAPDRAVSVAVMDSVAQNVPLVLTAEGQSIPDRAATLRAKADGQIASVAVSRGDLVSAGQEIARIDASIAEAQLLQAQTQLAQAQRDYDNALALQDRGIATEDRVSQARAARAAAEAAVTSAQDQLDNTIVTAPFAGRLNDLTVNTGESVENGMVLAEVLDNDPLTVVVQVPQQALSRLQTGQDAQVSFITGEQKAGTIAFIGANADRQTRTFRVEIIVDNPDSVMPAGLSARVSMPTGQARGHFVSPAVLSLGTNGELGVKTVDADNRVVFSTVQIVRAQTDGIWIAGLPEQARIITVGQGFVNQGDHVEPRAPAQDQTALVQP</sequence>
<keyword evidence="3" id="KW-1133">Transmembrane helix</keyword>
<dbReference type="PANTHER" id="PTHR30469">
    <property type="entry name" value="MULTIDRUG RESISTANCE PROTEIN MDTA"/>
    <property type="match status" value="1"/>
</dbReference>
<dbReference type="HOGENOM" id="CLU_018816_0_1_5"/>
<dbReference type="InterPro" id="IPR058625">
    <property type="entry name" value="MdtA-like_BSH"/>
</dbReference>
<dbReference type="InterPro" id="IPR006143">
    <property type="entry name" value="RND_pump_MFP"/>
</dbReference>
<evidence type="ECO:0000313" key="7">
    <source>
        <dbReference type="Proteomes" id="UP000004507"/>
    </source>
</evidence>
<organism evidence="6 7">
    <name type="scientific">Yoonia vestfoldensis SKA53</name>
    <dbReference type="NCBI Taxonomy" id="314232"/>
    <lineage>
        <taxon>Bacteria</taxon>
        <taxon>Pseudomonadati</taxon>
        <taxon>Pseudomonadota</taxon>
        <taxon>Alphaproteobacteria</taxon>
        <taxon>Rhodobacterales</taxon>
        <taxon>Paracoccaceae</taxon>
        <taxon>Yoonia</taxon>
    </lineage>
</organism>
<feature type="domain" description="CusB-like beta-barrel" evidence="5">
    <location>
        <begin position="223"/>
        <end position="292"/>
    </location>
</feature>
<dbReference type="GO" id="GO:0015562">
    <property type="term" value="F:efflux transmembrane transporter activity"/>
    <property type="evidence" value="ECO:0007669"/>
    <property type="project" value="TreeGrafter"/>
</dbReference>
<dbReference type="GO" id="GO:1990281">
    <property type="term" value="C:efflux pump complex"/>
    <property type="evidence" value="ECO:0007669"/>
    <property type="project" value="TreeGrafter"/>
</dbReference>
<evidence type="ECO:0000259" key="5">
    <source>
        <dbReference type="Pfam" id="PF25954"/>
    </source>
</evidence>
<comment type="similarity">
    <text evidence="1">Belongs to the membrane fusion protein (MFP) (TC 8.A.1) family.</text>
</comment>
<dbReference type="SUPFAM" id="SSF111369">
    <property type="entry name" value="HlyD-like secretion proteins"/>
    <property type="match status" value="1"/>
</dbReference>
<keyword evidence="3" id="KW-0812">Transmembrane</keyword>
<protein>
    <submittedName>
        <fullName evidence="6">Efflux transporter, RND family, MFP subunit</fullName>
    </submittedName>
</protein>
<reference evidence="6 7" key="1">
    <citation type="submission" date="2006-01" db="EMBL/GenBank/DDBJ databases">
        <authorList>
            <person name="Hagstrom A."/>
            <person name="Ferriera S."/>
            <person name="Johnson J."/>
            <person name="Kravitz S."/>
            <person name="Halpern A."/>
            <person name="Remington K."/>
            <person name="Beeson K."/>
            <person name="Tran B."/>
            <person name="Rogers Y.-H."/>
            <person name="Friedman R."/>
            <person name="Venter J.C."/>
        </authorList>
    </citation>
    <scope>NUCLEOTIDE SEQUENCE [LARGE SCALE GENOMIC DNA]</scope>
    <source>
        <strain evidence="6 7">SKA53</strain>
    </source>
</reference>
<dbReference type="InterPro" id="IPR058792">
    <property type="entry name" value="Beta-barrel_RND_2"/>
</dbReference>
<dbReference type="Proteomes" id="UP000004507">
    <property type="component" value="Unassembled WGS sequence"/>
</dbReference>
<dbReference type="Gene3D" id="2.40.50.100">
    <property type="match status" value="1"/>
</dbReference>
<dbReference type="RefSeq" id="WP_007206829.1">
    <property type="nucleotide sequence ID" value="NZ_CH672414.1"/>
</dbReference>
<evidence type="ECO:0000313" key="6">
    <source>
        <dbReference type="EMBL" id="EAQ06756.1"/>
    </source>
</evidence>
<gene>
    <name evidence="6" type="ORF">SKA53_14451</name>
</gene>
<feature type="transmembrane region" description="Helical" evidence="3">
    <location>
        <begin position="26"/>
        <end position="45"/>
    </location>
</feature>
<feature type="coiled-coil region" evidence="2">
    <location>
        <begin position="123"/>
        <end position="181"/>
    </location>
</feature>
<evidence type="ECO:0000259" key="4">
    <source>
        <dbReference type="Pfam" id="PF25917"/>
    </source>
</evidence>
<dbReference type="OrthoDB" id="9806939at2"/>
<evidence type="ECO:0000256" key="1">
    <source>
        <dbReference type="ARBA" id="ARBA00009477"/>
    </source>
</evidence>
<keyword evidence="7" id="KW-1185">Reference proteome</keyword>
<dbReference type="PANTHER" id="PTHR30469:SF29">
    <property type="entry name" value="BLR2860 PROTEIN"/>
    <property type="match status" value="1"/>
</dbReference>
<dbReference type="AlphaFoldDB" id="A3V538"/>
<keyword evidence="2" id="KW-0175">Coiled coil</keyword>
<dbReference type="Gene3D" id="1.10.287.470">
    <property type="entry name" value="Helix hairpin bin"/>
    <property type="match status" value="1"/>
</dbReference>
<dbReference type="STRING" id="314232.SKA53_14451"/>
<dbReference type="EMBL" id="AAMS01000004">
    <property type="protein sequence ID" value="EAQ06756.1"/>
    <property type="molecule type" value="Genomic_DNA"/>
</dbReference>
<dbReference type="Pfam" id="PF25954">
    <property type="entry name" value="Beta-barrel_RND_2"/>
    <property type="match status" value="1"/>
</dbReference>
<accession>A3V538</accession>
<name>A3V538_9RHOB</name>
<comment type="caution">
    <text evidence="6">The sequence shown here is derived from an EMBL/GenBank/DDBJ whole genome shotgun (WGS) entry which is preliminary data.</text>
</comment>